<sequence length="254" mass="29724">MSQDLLQNKLKIQIKLCINRLRLVQQKMAAVHKQQQKELVVLLEKNKIQNAMIKAENIIREEMKRELLGILELYCDVLLSRCYFLKRGHCHEQIYQAVSTLIYSIPLCEIKELNKMNEIFTLYFGKEFVQDSIENKHNIVDPKVVEKMHCEALNNDLVENYLEEIKRLYNIGQNDKLNTFNMLDSASFCNEGFEELKKNQDSGPTSIIDSLPVSDDSESHPKPLIYLHSCNKDTSNNNSNMDQLWARFERLKQN</sequence>
<organism evidence="3 4">
    <name type="scientific">Pneumocystis wakefieldiae</name>
    <dbReference type="NCBI Taxonomy" id="38082"/>
    <lineage>
        <taxon>Eukaryota</taxon>
        <taxon>Fungi</taxon>
        <taxon>Dikarya</taxon>
        <taxon>Ascomycota</taxon>
        <taxon>Taphrinomycotina</taxon>
        <taxon>Pneumocystomycetes</taxon>
        <taxon>Pneumocystaceae</taxon>
        <taxon>Pneumocystis</taxon>
    </lineage>
</organism>
<accession>A0A899FXN2</accession>
<evidence type="ECO:0000256" key="2">
    <source>
        <dbReference type="SAM" id="MobiDB-lite"/>
    </source>
</evidence>
<dbReference type="Proteomes" id="UP000663699">
    <property type="component" value="Chromosome 5"/>
</dbReference>
<dbReference type="Gene3D" id="1.20.1260.60">
    <property type="entry name" value="Vacuolar protein sorting-associated protein Ist1"/>
    <property type="match status" value="1"/>
</dbReference>
<feature type="region of interest" description="Disordered" evidence="2">
    <location>
        <begin position="196"/>
        <end position="219"/>
    </location>
</feature>
<dbReference type="InterPro" id="IPR042277">
    <property type="entry name" value="IST1-like"/>
</dbReference>
<reference evidence="3" key="1">
    <citation type="submission" date="2020-06" db="EMBL/GenBank/DDBJ databases">
        <title>Genomes of multiple members of Pneumocystis genus reveal paths to human pathogen Pneumocystis jirovecii.</title>
        <authorList>
            <person name="Cisse O.H."/>
            <person name="Ma L."/>
            <person name="Dekker J."/>
            <person name="Khil P."/>
            <person name="Jo J."/>
            <person name="Brenchley J."/>
            <person name="Blair R."/>
            <person name="Pahar B."/>
            <person name="Chabe M."/>
            <person name="Van Rompay K.A."/>
            <person name="Keesler R."/>
            <person name="Sukura A."/>
            <person name="Hirsch V."/>
            <person name="Kutty G."/>
            <person name="Liu Y."/>
            <person name="Peng L."/>
            <person name="Chen J."/>
            <person name="Song J."/>
            <person name="Weissenbacher-Lang C."/>
            <person name="Xu J."/>
            <person name="Upham N.S."/>
            <person name="Stajich J.E."/>
            <person name="Cuomo C.A."/>
            <person name="Cushion M.T."/>
            <person name="Kovacs J.A."/>
        </authorList>
    </citation>
    <scope>NUCLEOTIDE SEQUENCE</scope>
    <source>
        <strain evidence="3">2A</strain>
    </source>
</reference>
<dbReference type="AlphaFoldDB" id="A0A899FXN2"/>
<dbReference type="Pfam" id="PF03398">
    <property type="entry name" value="Ist1"/>
    <property type="match status" value="1"/>
</dbReference>
<dbReference type="PANTHER" id="PTHR12161:SF5">
    <property type="entry name" value="IST1 HOMOLOG"/>
    <property type="match status" value="1"/>
</dbReference>
<name>A0A899FXN2_9ASCO</name>
<evidence type="ECO:0008006" key="5">
    <source>
        <dbReference type="Google" id="ProtNLM"/>
    </source>
</evidence>
<dbReference type="GO" id="GO:0015031">
    <property type="term" value="P:protein transport"/>
    <property type="evidence" value="ECO:0007669"/>
    <property type="project" value="InterPro"/>
</dbReference>
<evidence type="ECO:0000313" key="4">
    <source>
        <dbReference type="Proteomes" id="UP000663699"/>
    </source>
</evidence>
<comment type="similarity">
    <text evidence="1">Belongs to the IST1 family.</text>
</comment>
<dbReference type="FunFam" id="1.20.1260.60:FF:000002">
    <property type="entry name" value="Vacuolar protein sorting-associated protein IST1"/>
    <property type="match status" value="1"/>
</dbReference>
<dbReference type="EMBL" id="CP054536">
    <property type="protein sequence ID" value="QSL65226.1"/>
    <property type="molecule type" value="Genomic_DNA"/>
</dbReference>
<proteinExistence type="inferred from homology"/>
<keyword evidence="4" id="KW-1185">Reference proteome</keyword>
<gene>
    <name evidence="3" type="ORF">MERGE_002535</name>
</gene>
<protein>
    <recommendedName>
        <fullName evidence="5">IST1 homolog</fullName>
    </recommendedName>
</protein>
<dbReference type="PANTHER" id="PTHR12161">
    <property type="entry name" value="IST1 FAMILY MEMBER"/>
    <property type="match status" value="1"/>
</dbReference>
<evidence type="ECO:0000313" key="3">
    <source>
        <dbReference type="EMBL" id="QSL65226.1"/>
    </source>
</evidence>
<dbReference type="OrthoDB" id="29853at2759"/>
<dbReference type="InterPro" id="IPR005061">
    <property type="entry name" value="Ist1"/>
</dbReference>
<evidence type="ECO:0000256" key="1">
    <source>
        <dbReference type="ARBA" id="ARBA00005536"/>
    </source>
</evidence>